<dbReference type="Pfam" id="PF20364">
    <property type="entry name" value="DUF6659"/>
    <property type="match status" value="1"/>
</dbReference>
<evidence type="ECO:0000313" key="2">
    <source>
        <dbReference type="Proteomes" id="UP000509478"/>
    </source>
</evidence>
<dbReference type="InterPro" id="IPR046600">
    <property type="entry name" value="DUF6659"/>
</dbReference>
<dbReference type="Proteomes" id="UP000509478">
    <property type="component" value="Chromosome"/>
</dbReference>
<reference evidence="1 2" key="1">
    <citation type="submission" date="2018-02" db="EMBL/GenBank/DDBJ databases">
        <title>Complete genome of Nitrosopumilus ureaphilus PS0.</title>
        <authorList>
            <person name="Qin W."/>
            <person name="Zheng Y."/>
            <person name="Stahl D.A."/>
        </authorList>
    </citation>
    <scope>NUCLEOTIDE SEQUENCE [LARGE SCALE GENOMIC DNA]</scope>
    <source>
        <strain evidence="1 2">PS0</strain>
    </source>
</reference>
<accession>A0A7D5M853</accession>
<evidence type="ECO:0000313" key="1">
    <source>
        <dbReference type="EMBL" id="QLH07287.1"/>
    </source>
</evidence>
<dbReference type="EMBL" id="CP026995">
    <property type="protein sequence ID" value="QLH07287.1"/>
    <property type="molecule type" value="Genomic_DNA"/>
</dbReference>
<dbReference type="AlphaFoldDB" id="A0A7D5M853"/>
<name>A0A7D5M853_9ARCH</name>
<proteinExistence type="predicted"/>
<organism evidence="1 2">
    <name type="scientific">Nitrosopumilus ureiphilus</name>
    <dbReference type="NCBI Taxonomy" id="1470067"/>
    <lineage>
        <taxon>Archaea</taxon>
        <taxon>Nitrososphaerota</taxon>
        <taxon>Nitrososphaeria</taxon>
        <taxon>Nitrosopumilales</taxon>
        <taxon>Nitrosopumilaceae</taxon>
        <taxon>Nitrosopumilus</taxon>
    </lineage>
</organism>
<keyword evidence="2" id="KW-1185">Reference proteome</keyword>
<gene>
    <name evidence="1" type="ORF">C5F50_09505</name>
</gene>
<sequence>MRQEFEDRLGKVKYSMTVREGNIGMNFPIKTDFLYVATEPNVNLIELPLKIIQTINNQRSSKVIL</sequence>
<protein>
    <submittedName>
        <fullName evidence="1">Uncharacterized protein</fullName>
    </submittedName>
</protein>
<dbReference type="KEGG" id="nue:C5F50_09505"/>